<accession>A0ABR4B377</accession>
<gene>
    <name evidence="1" type="ORF">ABVK25_008398</name>
</gene>
<evidence type="ECO:0000313" key="2">
    <source>
        <dbReference type="Proteomes" id="UP001590951"/>
    </source>
</evidence>
<reference evidence="1 2" key="1">
    <citation type="submission" date="2024-09" db="EMBL/GenBank/DDBJ databases">
        <title>Rethinking Asexuality: The Enigmatic Case of Functional Sexual Genes in Lepraria (Stereocaulaceae).</title>
        <authorList>
            <person name="Doellman M."/>
            <person name="Sun Y."/>
            <person name="Barcenas-Pena A."/>
            <person name="Lumbsch H.T."/>
            <person name="Grewe F."/>
        </authorList>
    </citation>
    <scope>NUCLEOTIDE SEQUENCE [LARGE SCALE GENOMIC DNA]</scope>
    <source>
        <strain evidence="1 2">Grewe 0041</strain>
    </source>
</reference>
<dbReference type="InterPro" id="IPR036910">
    <property type="entry name" value="HMG_box_dom_sf"/>
</dbReference>
<keyword evidence="2" id="KW-1185">Reference proteome</keyword>
<evidence type="ECO:0000313" key="1">
    <source>
        <dbReference type="EMBL" id="KAL2051346.1"/>
    </source>
</evidence>
<comment type="caution">
    <text evidence="1">The sequence shown here is derived from an EMBL/GenBank/DDBJ whole genome shotgun (WGS) entry which is preliminary data.</text>
</comment>
<sequence>MSPSSMSPSDGESTRIGFNLFCQRNCEKFSIYCPEHTEGQLHDSLVGSWRGITPSERHSWVIQAKASQVNHEVKAKPKLDTNIQESPAVDEPPITVAELEEQKQQTFQLQTLFENASPQMLESSVEQGVKLFERLRAPLVEKLQNSPDAEQRIQ</sequence>
<protein>
    <submittedName>
        <fullName evidence="1">Uncharacterized protein</fullName>
    </submittedName>
</protein>
<dbReference type="SUPFAM" id="SSF47095">
    <property type="entry name" value="HMG-box"/>
    <property type="match status" value="1"/>
</dbReference>
<name>A0ABR4B377_9LECA</name>
<dbReference type="EMBL" id="JBHFEH010000036">
    <property type="protein sequence ID" value="KAL2051346.1"/>
    <property type="molecule type" value="Genomic_DNA"/>
</dbReference>
<proteinExistence type="predicted"/>
<organism evidence="1 2">
    <name type="scientific">Lepraria finkii</name>
    <dbReference type="NCBI Taxonomy" id="1340010"/>
    <lineage>
        <taxon>Eukaryota</taxon>
        <taxon>Fungi</taxon>
        <taxon>Dikarya</taxon>
        <taxon>Ascomycota</taxon>
        <taxon>Pezizomycotina</taxon>
        <taxon>Lecanoromycetes</taxon>
        <taxon>OSLEUM clade</taxon>
        <taxon>Lecanoromycetidae</taxon>
        <taxon>Lecanorales</taxon>
        <taxon>Lecanorineae</taxon>
        <taxon>Stereocaulaceae</taxon>
        <taxon>Lepraria</taxon>
    </lineage>
</organism>
<dbReference type="Proteomes" id="UP001590951">
    <property type="component" value="Unassembled WGS sequence"/>
</dbReference>